<feature type="transmembrane region" description="Helical" evidence="6">
    <location>
        <begin position="113"/>
        <end position="132"/>
    </location>
</feature>
<evidence type="ECO:0000313" key="9">
    <source>
        <dbReference type="Proteomes" id="UP001516390"/>
    </source>
</evidence>
<dbReference type="PANTHER" id="PTHR47371">
    <property type="entry name" value="LIPOTEICHOIC ACID SYNTHASE"/>
    <property type="match status" value="1"/>
</dbReference>
<evidence type="ECO:0000256" key="1">
    <source>
        <dbReference type="ARBA" id="ARBA00004651"/>
    </source>
</evidence>
<keyword evidence="2" id="KW-1003">Cell membrane</keyword>
<feature type="transmembrane region" description="Helical" evidence="6">
    <location>
        <begin position="39"/>
        <end position="64"/>
    </location>
</feature>
<accession>A0ABR5ZL01</accession>
<evidence type="ECO:0000256" key="3">
    <source>
        <dbReference type="ARBA" id="ARBA00022692"/>
    </source>
</evidence>
<dbReference type="Gene3D" id="3.40.720.10">
    <property type="entry name" value="Alkaline Phosphatase, subunit A"/>
    <property type="match status" value="1"/>
</dbReference>
<protein>
    <submittedName>
        <fullName evidence="8">Capsular biosynthesis protein</fullName>
    </submittedName>
</protein>
<comment type="caution">
    <text evidence="8">The sequence shown here is derived from an EMBL/GenBank/DDBJ whole genome shotgun (WGS) entry which is preliminary data.</text>
</comment>
<keyword evidence="5 6" id="KW-0472">Membrane</keyword>
<proteinExistence type="predicted"/>
<feature type="transmembrane region" description="Helical" evidence="6">
    <location>
        <begin position="6"/>
        <end position="27"/>
    </location>
</feature>
<dbReference type="CDD" id="cd16015">
    <property type="entry name" value="LTA_synthase"/>
    <property type="match status" value="1"/>
</dbReference>
<organism evidence="8 9">
    <name type="scientific">Bombella favorum</name>
    <dbReference type="NCBI Taxonomy" id="2039164"/>
    <lineage>
        <taxon>Bacteria</taxon>
        <taxon>Pseudomonadati</taxon>
        <taxon>Pseudomonadota</taxon>
        <taxon>Alphaproteobacteria</taxon>
        <taxon>Acetobacterales</taxon>
        <taxon>Acetobacteraceae</taxon>
        <taxon>Bombella</taxon>
    </lineage>
</organism>
<evidence type="ECO:0000313" key="8">
    <source>
        <dbReference type="EMBL" id="MBA5724999.1"/>
    </source>
</evidence>
<evidence type="ECO:0000256" key="2">
    <source>
        <dbReference type="ARBA" id="ARBA00022475"/>
    </source>
</evidence>
<keyword evidence="4 6" id="KW-1133">Transmembrane helix</keyword>
<keyword evidence="9" id="KW-1185">Reference proteome</keyword>
<dbReference type="InterPro" id="IPR017850">
    <property type="entry name" value="Alkaline_phosphatase_core_sf"/>
</dbReference>
<comment type="subcellular location">
    <subcellularLocation>
        <location evidence="1">Cell membrane</location>
        <topology evidence="1">Multi-pass membrane protein</topology>
    </subcellularLocation>
</comment>
<reference evidence="8 9" key="1">
    <citation type="submission" date="2017-09" db="EMBL/GenBank/DDBJ databases">
        <authorList>
            <person name="Jakob F."/>
        </authorList>
    </citation>
    <scope>NUCLEOTIDE SEQUENCE [LARGE SCALE GENOMIC DNA]</scope>
    <source>
        <strain evidence="8 9">TMW 2.1880</strain>
    </source>
</reference>
<dbReference type="Proteomes" id="UP001516390">
    <property type="component" value="Unassembled WGS sequence"/>
</dbReference>
<keyword evidence="3 6" id="KW-0812">Transmembrane</keyword>
<feature type="domain" description="Sulfatase N-terminal" evidence="7">
    <location>
        <begin position="214"/>
        <end position="432"/>
    </location>
</feature>
<gene>
    <name evidence="8" type="ORF">CPA57_01725</name>
</gene>
<feature type="transmembrane region" description="Helical" evidence="6">
    <location>
        <begin position="138"/>
        <end position="159"/>
    </location>
</feature>
<dbReference type="InterPro" id="IPR000917">
    <property type="entry name" value="Sulfatase_N"/>
</dbReference>
<dbReference type="SUPFAM" id="SSF53649">
    <property type="entry name" value="Alkaline phosphatase-like"/>
    <property type="match status" value="1"/>
</dbReference>
<dbReference type="RefSeq" id="WP_182080955.1">
    <property type="nucleotide sequence ID" value="NZ_NWUS01000001.1"/>
</dbReference>
<dbReference type="EMBL" id="NWUS01000001">
    <property type="protein sequence ID" value="MBA5724999.1"/>
    <property type="molecule type" value="Genomic_DNA"/>
</dbReference>
<evidence type="ECO:0000256" key="4">
    <source>
        <dbReference type="ARBA" id="ARBA00022989"/>
    </source>
</evidence>
<dbReference type="PANTHER" id="PTHR47371:SF3">
    <property type="entry name" value="PHOSPHOGLYCEROL TRANSFERASE I"/>
    <property type="match status" value="1"/>
</dbReference>
<sequence>MMLHFVIVFLVMAVGSFAIGEGTDLLVQPKRILRKNSLILLRCLPVMVVDSVFLCLTGSIWFSLLLSTVLMSVLVTASNLKLRLLNEPLVFTDFALIGAFVKHPRFYLQGVPLSVRLSVVIGGVLLLYLLIGASTWGIMLRAFGFLEAVMSGGLLWWLLERGSRPEGPLPDLWADMRDNGLLPTLLLYAMRCCRLPPLPARTALPRNITAPDSVIIIQCESFADPADLDKNWTSPPALAQCREEAVQWGHLLPSGLGAYTMRSEYGVLCGDDEAVLSYRFFDPFLTAEQSPSHALPNRLKAFYPKACFLHPYDLSFYGRKRLLPLWGFNDIIGREYFSERDKVGPYVGDASLTTHLLEYLRKNEHFLAYCVTIENHGPWEKGRLGQSSAASAWCQHVQNGDAMLGELLAGIKASGRDIMLVFFGDHRPTFEALPASEGLERSTPYVILRPNALNGVHKSSDPIDMTPAELHRSILRHVDGEESL</sequence>
<evidence type="ECO:0000256" key="6">
    <source>
        <dbReference type="SAM" id="Phobius"/>
    </source>
</evidence>
<evidence type="ECO:0000259" key="7">
    <source>
        <dbReference type="Pfam" id="PF00884"/>
    </source>
</evidence>
<evidence type="ECO:0000256" key="5">
    <source>
        <dbReference type="ARBA" id="ARBA00023136"/>
    </source>
</evidence>
<dbReference type="InterPro" id="IPR050448">
    <property type="entry name" value="OpgB/LTA_synthase_biosynth"/>
</dbReference>
<name>A0ABR5ZL01_9PROT</name>
<dbReference type="Pfam" id="PF00884">
    <property type="entry name" value="Sulfatase"/>
    <property type="match status" value="1"/>
</dbReference>